<proteinExistence type="predicted"/>
<dbReference type="Pfam" id="PF14559">
    <property type="entry name" value="TPR_19"/>
    <property type="match status" value="1"/>
</dbReference>
<dbReference type="SMART" id="SM00028">
    <property type="entry name" value="TPR"/>
    <property type="match status" value="3"/>
</dbReference>
<gene>
    <name evidence="2" type="ORF">G3446_16110</name>
</gene>
<evidence type="ECO:0000256" key="1">
    <source>
        <dbReference type="SAM" id="SignalP"/>
    </source>
</evidence>
<dbReference type="Proteomes" id="UP000483379">
    <property type="component" value="Unassembled WGS sequence"/>
</dbReference>
<name>A0A6M0K215_9GAMM</name>
<protein>
    <submittedName>
        <fullName evidence="2">Tetratricopeptide repeat protein</fullName>
    </submittedName>
</protein>
<evidence type="ECO:0000313" key="3">
    <source>
        <dbReference type="Proteomes" id="UP000483379"/>
    </source>
</evidence>
<evidence type="ECO:0000313" key="2">
    <source>
        <dbReference type="EMBL" id="NEV63391.1"/>
    </source>
</evidence>
<comment type="caution">
    <text evidence="2">The sequence shown here is derived from an EMBL/GenBank/DDBJ whole genome shotgun (WGS) entry which is preliminary data.</text>
</comment>
<feature type="chain" id="PRO_5026867195" evidence="1">
    <location>
        <begin position="18"/>
        <end position="142"/>
    </location>
</feature>
<dbReference type="InterPro" id="IPR019734">
    <property type="entry name" value="TPR_rpt"/>
</dbReference>
<keyword evidence="1" id="KW-0732">Signal</keyword>
<dbReference type="RefSeq" id="WP_164453855.1">
    <property type="nucleotide sequence ID" value="NZ_JAAIJQ010000049.1"/>
</dbReference>
<feature type="signal peptide" evidence="1">
    <location>
        <begin position="1"/>
        <end position="17"/>
    </location>
</feature>
<dbReference type="InterPro" id="IPR011990">
    <property type="entry name" value="TPR-like_helical_dom_sf"/>
</dbReference>
<keyword evidence="3" id="KW-1185">Reference proteome</keyword>
<sequence length="142" mass="14884">MRLLFVLLMLIAIPVSAADVGDLVREGEAKLQAGEIDAAAVILERAVELDADSALARTRLGGALLLKQDQPAAIARFRQAIALDARNADAFVGMAVAELHLGRYSLARAALEEAKAIAPKKAGEVDSVIAWIDARTAQAAGD</sequence>
<dbReference type="AlphaFoldDB" id="A0A6M0K215"/>
<accession>A0A6M0K215</accession>
<dbReference type="Gene3D" id="1.25.40.10">
    <property type="entry name" value="Tetratricopeptide repeat domain"/>
    <property type="match status" value="1"/>
</dbReference>
<reference evidence="2 3" key="1">
    <citation type="submission" date="2020-02" db="EMBL/GenBank/DDBJ databases">
        <title>Genome sequences of Thiorhodococcus mannitoliphagus and Thiorhodococcus minor, purple sulfur photosynthetic bacteria in the gammaproteobacterial family, Chromatiaceae.</title>
        <authorList>
            <person name="Aviles F.A."/>
            <person name="Meyer T.E."/>
            <person name="Kyndt J.A."/>
        </authorList>
    </citation>
    <scope>NUCLEOTIDE SEQUENCE [LARGE SCALE GENOMIC DNA]</scope>
    <source>
        <strain evidence="2 3">DSM 11518</strain>
    </source>
</reference>
<dbReference type="SUPFAM" id="SSF48452">
    <property type="entry name" value="TPR-like"/>
    <property type="match status" value="1"/>
</dbReference>
<dbReference type="EMBL" id="JAAIJQ010000049">
    <property type="protein sequence ID" value="NEV63391.1"/>
    <property type="molecule type" value="Genomic_DNA"/>
</dbReference>
<organism evidence="2 3">
    <name type="scientific">Thiorhodococcus minor</name>
    <dbReference type="NCBI Taxonomy" id="57489"/>
    <lineage>
        <taxon>Bacteria</taxon>
        <taxon>Pseudomonadati</taxon>
        <taxon>Pseudomonadota</taxon>
        <taxon>Gammaproteobacteria</taxon>
        <taxon>Chromatiales</taxon>
        <taxon>Chromatiaceae</taxon>
        <taxon>Thiorhodococcus</taxon>
    </lineage>
</organism>